<dbReference type="Proteomes" id="UP001219630">
    <property type="component" value="Chromosome"/>
</dbReference>
<dbReference type="NCBIfam" id="NF008518">
    <property type="entry name" value="PRK11443.1"/>
    <property type="match status" value="1"/>
</dbReference>
<dbReference type="InterPro" id="IPR021242">
    <property type="entry name" value="DUF2799"/>
</dbReference>
<proteinExistence type="predicted"/>
<gene>
    <name evidence="1" type="ORF">O1Q98_07105</name>
</gene>
<sequence>MTKTMVLTTCLLLTGCHSLPVPPVDKNSHHFWYDIGYKDATSGGVVKDNEMLSEWSDNTDIDRPAYLAGYGAGQTELCRPATLVKWGQTGKTFPSSCDSVQGAEKLRQIWQSAIDQTHISTNAG</sequence>
<dbReference type="Pfam" id="PF10973">
    <property type="entry name" value="DUF2799"/>
    <property type="match status" value="1"/>
</dbReference>
<dbReference type="EMBL" id="CP114280">
    <property type="protein sequence ID" value="WFN56990.1"/>
    <property type="molecule type" value="Genomic_DNA"/>
</dbReference>
<name>A0ABY8GAI8_9GAMM</name>
<reference evidence="1 2" key="1">
    <citation type="submission" date="2022-12" db="EMBL/GenBank/DDBJ databases">
        <title>Complete genome sequencing of Dickeya lacustris type strain LMG30899.</title>
        <authorList>
            <person name="Dobhal S."/>
            <person name="Arizala D."/>
            <person name="Arif M."/>
        </authorList>
    </citation>
    <scope>NUCLEOTIDE SEQUENCE [LARGE SCALE GENOMIC DNA]</scope>
    <source>
        <strain evidence="1 2">LMG30899</strain>
    </source>
</reference>
<evidence type="ECO:0000313" key="2">
    <source>
        <dbReference type="Proteomes" id="UP001219630"/>
    </source>
</evidence>
<evidence type="ECO:0000313" key="1">
    <source>
        <dbReference type="EMBL" id="WFN56990.1"/>
    </source>
</evidence>
<organism evidence="1 2">
    <name type="scientific">Dickeya lacustris</name>
    <dbReference type="NCBI Taxonomy" id="2259638"/>
    <lineage>
        <taxon>Bacteria</taxon>
        <taxon>Pseudomonadati</taxon>
        <taxon>Pseudomonadota</taxon>
        <taxon>Gammaproteobacteria</taxon>
        <taxon>Enterobacterales</taxon>
        <taxon>Pectobacteriaceae</taxon>
        <taxon>Dickeya</taxon>
    </lineage>
</organism>
<dbReference type="RefSeq" id="WP_125258494.1">
    <property type="nucleotide sequence ID" value="NZ_CP114280.1"/>
</dbReference>
<keyword evidence="2" id="KW-1185">Reference proteome</keyword>
<protein>
    <submittedName>
        <fullName evidence="1">DUF2799 domain-containing protein</fullName>
    </submittedName>
</protein>
<dbReference type="PROSITE" id="PS51257">
    <property type="entry name" value="PROKAR_LIPOPROTEIN"/>
    <property type="match status" value="1"/>
</dbReference>
<accession>A0ABY8GAI8</accession>